<accession>A0A841RGJ3</accession>
<comment type="similarity">
    <text evidence="1">Belongs to the P-Pant transferase superfamily. Gsp/Sfp/HetI/AcpT family.</text>
</comment>
<dbReference type="PANTHER" id="PTHR12215:SF10">
    <property type="entry name" value="L-AMINOADIPATE-SEMIALDEHYDE DEHYDROGENASE-PHOSPHOPANTETHEINYL TRANSFERASE"/>
    <property type="match status" value="1"/>
</dbReference>
<dbReference type="GO" id="GO:0019878">
    <property type="term" value="P:lysine biosynthetic process via aminoadipic acid"/>
    <property type="evidence" value="ECO:0007669"/>
    <property type="project" value="TreeGrafter"/>
</dbReference>
<dbReference type="GO" id="GO:0008897">
    <property type="term" value="F:holo-[acyl-carrier-protein] synthase activity"/>
    <property type="evidence" value="ECO:0007669"/>
    <property type="project" value="InterPro"/>
</dbReference>
<dbReference type="PANTHER" id="PTHR12215">
    <property type="entry name" value="PHOSPHOPANTETHEINE TRANSFERASE"/>
    <property type="match status" value="1"/>
</dbReference>
<evidence type="ECO:0000256" key="2">
    <source>
        <dbReference type="ARBA" id="ARBA00022679"/>
    </source>
</evidence>
<protein>
    <submittedName>
        <fullName evidence="5">4'-phosphopantetheinyl transferase</fullName>
        <ecNumber evidence="5">2.7.8.-</ecNumber>
    </submittedName>
</protein>
<evidence type="ECO:0000313" key="5">
    <source>
        <dbReference type="EMBL" id="MBB6481452.1"/>
    </source>
</evidence>
<dbReference type="Gene3D" id="3.90.470.20">
    <property type="entry name" value="4'-phosphopantetheinyl transferase domain"/>
    <property type="match status" value="1"/>
</dbReference>
<dbReference type="InterPro" id="IPR008278">
    <property type="entry name" value="4-PPantetheinyl_Trfase_dom"/>
</dbReference>
<evidence type="ECO:0000259" key="3">
    <source>
        <dbReference type="Pfam" id="PF01648"/>
    </source>
</evidence>
<keyword evidence="2 5" id="KW-0808">Transferase</keyword>
<feature type="domain" description="4'-phosphopantetheinyl transferase N-terminal" evidence="4">
    <location>
        <begin position="26"/>
        <end position="107"/>
    </location>
</feature>
<dbReference type="GO" id="GO:0005829">
    <property type="term" value="C:cytosol"/>
    <property type="evidence" value="ECO:0007669"/>
    <property type="project" value="TreeGrafter"/>
</dbReference>
<feature type="domain" description="4'-phosphopantetheinyl transferase" evidence="3">
    <location>
        <begin position="119"/>
        <end position="189"/>
    </location>
</feature>
<evidence type="ECO:0000313" key="6">
    <source>
        <dbReference type="Proteomes" id="UP000587760"/>
    </source>
</evidence>
<proteinExistence type="inferred from homology"/>
<dbReference type="Proteomes" id="UP000587760">
    <property type="component" value="Unassembled WGS sequence"/>
</dbReference>
<gene>
    <name evidence="5" type="ORF">HNR50_003132</name>
</gene>
<evidence type="ECO:0000259" key="4">
    <source>
        <dbReference type="Pfam" id="PF22624"/>
    </source>
</evidence>
<reference evidence="5 6" key="1">
    <citation type="submission" date="2020-08" db="EMBL/GenBank/DDBJ databases">
        <title>Genomic Encyclopedia of Type Strains, Phase IV (KMG-IV): sequencing the most valuable type-strain genomes for metagenomic binning, comparative biology and taxonomic classification.</title>
        <authorList>
            <person name="Goeker M."/>
        </authorList>
    </citation>
    <scope>NUCLEOTIDE SEQUENCE [LARGE SCALE GENOMIC DNA]</scope>
    <source>
        <strain evidence="5 6">DSM 2461</strain>
    </source>
</reference>
<dbReference type="SUPFAM" id="SSF56214">
    <property type="entry name" value="4'-phosphopantetheinyl transferase"/>
    <property type="match status" value="2"/>
</dbReference>
<keyword evidence="6" id="KW-1185">Reference proteome</keyword>
<dbReference type="GO" id="GO:0000287">
    <property type="term" value="F:magnesium ion binding"/>
    <property type="evidence" value="ECO:0007669"/>
    <property type="project" value="InterPro"/>
</dbReference>
<evidence type="ECO:0000256" key="1">
    <source>
        <dbReference type="ARBA" id="ARBA00010990"/>
    </source>
</evidence>
<dbReference type="EMBL" id="JACHGJ010000006">
    <property type="protein sequence ID" value="MBB6481452.1"/>
    <property type="molecule type" value="Genomic_DNA"/>
</dbReference>
<dbReference type="Pfam" id="PF01648">
    <property type="entry name" value="ACPS"/>
    <property type="match status" value="1"/>
</dbReference>
<comment type="caution">
    <text evidence="5">The sequence shown here is derived from an EMBL/GenBank/DDBJ whole genome shotgun (WGS) entry which is preliminary data.</text>
</comment>
<dbReference type="InterPro" id="IPR050559">
    <property type="entry name" value="P-Pant_transferase_sf"/>
</dbReference>
<dbReference type="AlphaFoldDB" id="A0A841RGJ3"/>
<dbReference type="InterPro" id="IPR055066">
    <property type="entry name" value="AASDHPPT_N"/>
</dbReference>
<dbReference type="InterPro" id="IPR037143">
    <property type="entry name" value="4-PPantetheinyl_Trfase_dom_sf"/>
</dbReference>
<name>A0A841RGJ3_9SPIO</name>
<sequence>MKLPFQYEIPPIGENEIHLWSFPVSPLESHGEENIAILSRRERDKADRFYKKTDRIRSRVVYVLLREILSLYTGTRPGSIEILLRDNGKPYMNQREAPFFNLSHSGDRILYGFNSKGEIGVDIEQIKKNRDLDGLIESCCSAGEIKTMDGLSEEGKTELFYKYWSAKEAYLKGVGTGITVPLKEIDCSAGQQIGSWSVQPCSRWDGYSAAAAIKVPNPRIIHITRD</sequence>
<dbReference type="EC" id="2.7.8.-" evidence="5"/>
<dbReference type="RefSeq" id="WP_184747698.1">
    <property type="nucleotide sequence ID" value="NZ_JACHGJ010000006.1"/>
</dbReference>
<dbReference type="Pfam" id="PF22624">
    <property type="entry name" value="AASDHPPT_N"/>
    <property type="match status" value="1"/>
</dbReference>
<organism evidence="5 6">
    <name type="scientific">Spirochaeta isovalerica</name>
    <dbReference type="NCBI Taxonomy" id="150"/>
    <lineage>
        <taxon>Bacteria</taxon>
        <taxon>Pseudomonadati</taxon>
        <taxon>Spirochaetota</taxon>
        <taxon>Spirochaetia</taxon>
        <taxon>Spirochaetales</taxon>
        <taxon>Spirochaetaceae</taxon>
        <taxon>Spirochaeta</taxon>
    </lineage>
</organism>